<dbReference type="PANTHER" id="PTHR36649">
    <property type="entry name" value="UBIQUITIN-LIKE DOMAIN-CONTAINING PROTEIN"/>
    <property type="match status" value="1"/>
</dbReference>
<comment type="caution">
    <text evidence="1">The sequence shown here is derived from an EMBL/GenBank/DDBJ whole genome shotgun (WGS) entry which is preliminary data.</text>
</comment>
<evidence type="ECO:0000313" key="2">
    <source>
        <dbReference type="Proteomes" id="UP000465112"/>
    </source>
</evidence>
<accession>A0A6A5EWD7</accession>
<keyword evidence="2" id="KW-1185">Reference proteome</keyword>
<dbReference type="EMBL" id="VHII01000008">
    <property type="protein sequence ID" value="KAF1386416.1"/>
    <property type="molecule type" value="Genomic_DNA"/>
</dbReference>
<proteinExistence type="predicted"/>
<dbReference type="Proteomes" id="UP000465112">
    <property type="component" value="Chromosome 8"/>
</dbReference>
<name>A0A6A5EWD7_PERFL</name>
<dbReference type="AlphaFoldDB" id="A0A6A5EWD7"/>
<gene>
    <name evidence="1" type="ORF">PFLUV_G00094600</name>
</gene>
<sequence length="363" mass="40327">MIDAEVALKALSAICHAGVISAQRQRSEAGLAAIVPDGAAQLLRPLQTLQLSVTQLTIHDLIPLALCGDTSCNMIDAEVVLEALSAICHAGVISAQRQRSEAGLAAIVPDGAAQLLRPLQTLQLSVTQLTIHDLIPLALCGDTSCHSRSAAVSSAYQDGQYVCALSLPNDIDEDNKTGAIIIKDYQWTKEHFDPKFDYDFTKLKDTKEYYRGGEKYKRPCGWQRFALKVLDEFGDNTWLGNPGRSTQSVPGEWPVSYHGTKEICVEAIIEKNYKKGNRAVYGPGIYSTPNIDIAEGYAHEFPSERTGKKYKTVLQNRINPEYRKMYNHDQYWLVPIDEGTSEEEEKEIVRKAIRPYGLLLKEI</sequence>
<evidence type="ECO:0008006" key="3">
    <source>
        <dbReference type="Google" id="ProtNLM"/>
    </source>
</evidence>
<organism evidence="1 2">
    <name type="scientific">Perca fluviatilis</name>
    <name type="common">European perch</name>
    <dbReference type="NCBI Taxonomy" id="8168"/>
    <lineage>
        <taxon>Eukaryota</taxon>
        <taxon>Metazoa</taxon>
        <taxon>Chordata</taxon>
        <taxon>Craniata</taxon>
        <taxon>Vertebrata</taxon>
        <taxon>Euteleostomi</taxon>
        <taxon>Actinopterygii</taxon>
        <taxon>Neopterygii</taxon>
        <taxon>Teleostei</taxon>
        <taxon>Neoteleostei</taxon>
        <taxon>Acanthomorphata</taxon>
        <taxon>Eupercaria</taxon>
        <taxon>Perciformes</taxon>
        <taxon>Percoidei</taxon>
        <taxon>Percidae</taxon>
        <taxon>Percinae</taxon>
        <taxon>Perca</taxon>
    </lineage>
</organism>
<protein>
    <recommendedName>
        <fullName evidence="3">PARP catalytic domain-containing protein</fullName>
    </recommendedName>
</protein>
<dbReference type="PANTHER" id="PTHR36649:SF28">
    <property type="entry name" value="UBIQUITIN-LIKE DOMAIN-CONTAINING PROTEIN"/>
    <property type="match status" value="1"/>
</dbReference>
<dbReference type="SUPFAM" id="SSF56399">
    <property type="entry name" value="ADP-ribosylation"/>
    <property type="match status" value="1"/>
</dbReference>
<dbReference type="Gene3D" id="3.90.175.10">
    <property type="entry name" value="Diphtheria Toxin, domain 1"/>
    <property type="match status" value="1"/>
</dbReference>
<reference evidence="1 2" key="1">
    <citation type="submission" date="2019-06" db="EMBL/GenBank/DDBJ databases">
        <title>A chromosome-scale genome assembly of the European perch, Perca fluviatilis.</title>
        <authorList>
            <person name="Roques C."/>
            <person name="Zahm M."/>
            <person name="Cabau C."/>
            <person name="Klopp C."/>
            <person name="Bouchez O."/>
            <person name="Donnadieu C."/>
            <person name="Kuhl H."/>
            <person name="Gislard M."/>
            <person name="Guendouz S."/>
            <person name="Journot L."/>
            <person name="Haffray P."/>
            <person name="Bestin A."/>
            <person name="Morvezen R."/>
            <person name="Feron R."/>
            <person name="Wen M."/>
            <person name="Jouanno E."/>
            <person name="Herpin A."/>
            <person name="Schartl M."/>
            <person name="Postlethwait J."/>
            <person name="Schaerlinger B."/>
            <person name="Chardard D."/>
            <person name="Lecocq T."/>
            <person name="Poncet C."/>
            <person name="Jaffrelo L."/>
            <person name="Lampietro C."/>
            <person name="Guiguen Y."/>
        </authorList>
    </citation>
    <scope>NUCLEOTIDE SEQUENCE [LARGE SCALE GENOMIC DNA]</scope>
    <source>
        <tissue evidence="1">Blood</tissue>
    </source>
</reference>
<evidence type="ECO:0000313" key="1">
    <source>
        <dbReference type="EMBL" id="KAF1386416.1"/>
    </source>
</evidence>